<dbReference type="RefSeq" id="WP_176442787.1">
    <property type="nucleotide sequence ID" value="NZ_FZOY01000002.1"/>
</dbReference>
<sequence>MTLTEKARTRRITCLRFMATRPRSHRPVMTFEPVVVDLFRGAGRQRPSGRHQAHAAF</sequence>
<keyword evidence="2" id="KW-1185">Reference proteome</keyword>
<protein>
    <submittedName>
        <fullName evidence="1">Uncharacterized protein</fullName>
    </submittedName>
</protein>
<dbReference type="AlphaFoldDB" id="A0A239EU01"/>
<dbReference type="EMBL" id="FZOY01000002">
    <property type="protein sequence ID" value="SNS48079.1"/>
    <property type="molecule type" value="Genomic_DNA"/>
</dbReference>
<accession>A0A239EU01</accession>
<evidence type="ECO:0000313" key="1">
    <source>
        <dbReference type="EMBL" id="SNS48079.1"/>
    </source>
</evidence>
<reference evidence="1 2" key="1">
    <citation type="submission" date="2017-06" db="EMBL/GenBank/DDBJ databases">
        <authorList>
            <person name="Kim H.J."/>
            <person name="Triplett B.A."/>
        </authorList>
    </citation>
    <scope>NUCLEOTIDE SEQUENCE [LARGE SCALE GENOMIC DNA]</scope>
    <source>
        <strain evidence="1 2">DSM 29339</strain>
    </source>
</reference>
<evidence type="ECO:0000313" key="2">
    <source>
        <dbReference type="Proteomes" id="UP000198426"/>
    </source>
</evidence>
<dbReference type="Proteomes" id="UP000198426">
    <property type="component" value="Unassembled WGS sequence"/>
</dbReference>
<proteinExistence type="predicted"/>
<gene>
    <name evidence="1" type="ORF">SAMN05421757_102331</name>
</gene>
<organism evidence="1 2">
    <name type="scientific">Tropicimonas sediminicola</name>
    <dbReference type="NCBI Taxonomy" id="1031541"/>
    <lineage>
        <taxon>Bacteria</taxon>
        <taxon>Pseudomonadati</taxon>
        <taxon>Pseudomonadota</taxon>
        <taxon>Alphaproteobacteria</taxon>
        <taxon>Rhodobacterales</taxon>
        <taxon>Roseobacteraceae</taxon>
        <taxon>Tropicimonas</taxon>
    </lineage>
</organism>
<name>A0A239EU01_9RHOB</name>